<protein>
    <submittedName>
        <fullName evidence="2">Uncharacterized protein</fullName>
    </submittedName>
</protein>
<dbReference type="KEGG" id="msub:BK009_10085"/>
<sequence length="77" mass="8428">MDPSSGIKLNGCGNIDYKRIRNISVAFLVFLIILVSFSFLAGLLGETSSTGPIKIFSWVIGSIIAFKIFEIMGDKKK</sequence>
<keyword evidence="1" id="KW-0812">Transmembrane</keyword>
<name>A0A2H4VSA8_9EURY</name>
<dbReference type="Proteomes" id="UP000232631">
    <property type="component" value="Chromosome"/>
</dbReference>
<keyword evidence="3" id="KW-1185">Reference proteome</keyword>
<dbReference type="AlphaFoldDB" id="A0A2H4VSA8"/>
<keyword evidence="1" id="KW-0472">Membrane</keyword>
<keyword evidence="1" id="KW-1133">Transmembrane helix</keyword>
<dbReference type="EMBL" id="CP017768">
    <property type="protein sequence ID" value="AUB60993.1"/>
    <property type="molecule type" value="Genomic_DNA"/>
</dbReference>
<organism evidence="2 3">
    <name type="scientific">Methanobacterium subterraneum</name>
    <dbReference type="NCBI Taxonomy" id="59277"/>
    <lineage>
        <taxon>Archaea</taxon>
        <taxon>Methanobacteriati</taxon>
        <taxon>Methanobacteriota</taxon>
        <taxon>Methanomada group</taxon>
        <taxon>Methanobacteria</taxon>
        <taxon>Methanobacteriales</taxon>
        <taxon>Methanobacteriaceae</taxon>
        <taxon>Methanobacterium</taxon>
    </lineage>
</organism>
<proteinExistence type="predicted"/>
<reference evidence="2 3" key="1">
    <citation type="submission" date="2016-10" db="EMBL/GenBank/DDBJ databases">
        <title>Comparative genomics between deep and shallow subseafloor isolates.</title>
        <authorList>
            <person name="Ishii S."/>
            <person name="Miller J.R."/>
            <person name="Sutton G."/>
            <person name="Suzuki S."/>
            <person name="Methe B."/>
            <person name="Inagaki F."/>
            <person name="Imachi H."/>
        </authorList>
    </citation>
    <scope>NUCLEOTIDE SEQUENCE [LARGE SCALE GENOMIC DNA]</scope>
    <source>
        <strain evidence="2 3">A8p</strain>
    </source>
</reference>
<evidence type="ECO:0000313" key="3">
    <source>
        <dbReference type="Proteomes" id="UP000232631"/>
    </source>
</evidence>
<feature type="transmembrane region" description="Helical" evidence="1">
    <location>
        <begin position="23"/>
        <end position="43"/>
    </location>
</feature>
<evidence type="ECO:0000256" key="1">
    <source>
        <dbReference type="SAM" id="Phobius"/>
    </source>
</evidence>
<feature type="transmembrane region" description="Helical" evidence="1">
    <location>
        <begin position="55"/>
        <end position="73"/>
    </location>
</feature>
<accession>A0A2H4VSA8</accession>
<evidence type="ECO:0000313" key="2">
    <source>
        <dbReference type="EMBL" id="AUB60993.1"/>
    </source>
</evidence>
<gene>
    <name evidence="2" type="ORF">BK009_10085</name>
</gene>